<feature type="compositionally biased region" description="Polar residues" evidence="2">
    <location>
        <begin position="132"/>
        <end position="155"/>
    </location>
</feature>
<comment type="caution">
    <text evidence="4">The sequence shown here is derived from an EMBL/GenBank/DDBJ whole genome shotgun (WGS) entry which is preliminary data.</text>
</comment>
<reference evidence="4 5" key="1">
    <citation type="submission" date="2021-03" db="EMBL/GenBank/DDBJ databases">
        <title>Metabolic Capacity of the Antarctic Cyanobacterium Phormidium pseudopriestleyi that Sustains Oxygenic Photosynthesis in the Presence of Hydrogen Sulfide.</title>
        <authorList>
            <person name="Lumian J.E."/>
            <person name="Jungblut A.D."/>
            <person name="Dillon M.L."/>
            <person name="Hawes I."/>
            <person name="Doran P.T."/>
            <person name="Mackey T.J."/>
            <person name="Dick G.J."/>
            <person name="Grettenberger C.L."/>
            <person name="Sumner D.Y."/>
        </authorList>
    </citation>
    <scope>NUCLEOTIDE SEQUENCE [LARGE SCALE GENOMIC DNA]</scope>
    <source>
        <strain evidence="4 5">FRX01</strain>
    </source>
</reference>
<accession>A0ABS3FLB6</accession>
<dbReference type="RefSeq" id="WP_207086264.1">
    <property type="nucleotide sequence ID" value="NZ_JAFLQW010000026.1"/>
</dbReference>
<dbReference type="PANTHER" id="PTHR33393">
    <property type="entry name" value="POLYGLUTAMINE SYNTHESIS ACCESSORY PROTEIN RV0574C-RELATED"/>
    <property type="match status" value="1"/>
</dbReference>
<evidence type="ECO:0000256" key="2">
    <source>
        <dbReference type="SAM" id="MobiDB-lite"/>
    </source>
</evidence>
<dbReference type="InterPro" id="IPR052169">
    <property type="entry name" value="CW_Biosynth-Accessory"/>
</dbReference>
<proteinExistence type="inferred from homology"/>
<dbReference type="SMART" id="SM00854">
    <property type="entry name" value="PGA_cap"/>
    <property type="match status" value="1"/>
</dbReference>
<name>A0ABS3FLB6_9CYAN</name>
<organism evidence="4 5">
    <name type="scientific">Phormidium pseudopriestleyi FRX01</name>
    <dbReference type="NCBI Taxonomy" id="1759528"/>
    <lineage>
        <taxon>Bacteria</taxon>
        <taxon>Bacillati</taxon>
        <taxon>Cyanobacteriota</taxon>
        <taxon>Cyanophyceae</taxon>
        <taxon>Oscillatoriophycideae</taxon>
        <taxon>Oscillatoriales</taxon>
        <taxon>Oscillatoriaceae</taxon>
        <taxon>Phormidium</taxon>
    </lineage>
</organism>
<dbReference type="InterPro" id="IPR029052">
    <property type="entry name" value="Metallo-depent_PP-like"/>
</dbReference>
<dbReference type="SUPFAM" id="SSF56300">
    <property type="entry name" value="Metallo-dependent phosphatases"/>
    <property type="match status" value="1"/>
</dbReference>
<evidence type="ECO:0000256" key="1">
    <source>
        <dbReference type="ARBA" id="ARBA00005662"/>
    </source>
</evidence>
<gene>
    <name evidence="4" type="ORF">J0895_00890</name>
</gene>
<dbReference type="EMBL" id="JAFLQW010000026">
    <property type="protein sequence ID" value="MBO0347687.1"/>
    <property type="molecule type" value="Genomic_DNA"/>
</dbReference>
<dbReference type="Proteomes" id="UP000664844">
    <property type="component" value="Unassembled WGS sequence"/>
</dbReference>
<keyword evidence="5" id="KW-1185">Reference proteome</keyword>
<dbReference type="PANTHER" id="PTHR33393:SF11">
    <property type="entry name" value="POLYGLUTAMINE SYNTHESIS ACCESSORY PROTEIN RV0574C-RELATED"/>
    <property type="match status" value="1"/>
</dbReference>
<protein>
    <submittedName>
        <fullName evidence="4">CapA family protein</fullName>
    </submittedName>
</protein>
<feature type="region of interest" description="Disordered" evidence="2">
    <location>
        <begin position="101"/>
        <end position="155"/>
    </location>
</feature>
<comment type="similarity">
    <text evidence="1">Belongs to the CapA family.</text>
</comment>
<dbReference type="CDD" id="cd07381">
    <property type="entry name" value="MPP_CapA"/>
    <property type="match status" value="1"/>
</dbReference>
<dbReference type="InterPro" id="IPR019079">
    <property type="entry name" value="Capsule_synth_CapA"/>
</dbReference>
<evidence type="ECO:0000313" key="5">
    <source>
        <dbReference type="Proteomes" id="UP000664844"/>
    </source>
</evidence>
<evidence type="ECO:0000313" key="4">
    <source>
        <dbReference type="EMBL" id="MBO0347687.1"/>
    </source>
</evidence>
<feature type="domain" description="Capsule synthesis protein CapA" evidence="3">
    <location>
        <begin position="296"/>
        <end position="535"/>
    </location>
</feature>
<dbReference type="Pfam" id="PF09587">
    <property type="entry name" value="PGA_cap"/>
    <property type="match status" value="1"/>
</dbReference>
<sequence length="614" mass="67009">MDAQNIVSLAKQGDPGAIAVLLNQALRIRNMTAQVVRNDNRLHILLEADRIPDRQAYIAYIQDGLTRLNVRSIHSVRVYARQIGQKVPAWDEAFEFGKATISPLSSPSEAPEKPASKPVATPESLPIATDKPQISPNHSITPVEASAQTPRQSNNPEIVVSLATIGQSDRPLKERVIPQPAIAQIDQPPTRKRVPSNTSRAIGHTLKIVLPTLGILSLVLGTGWDFFRNGEKFHPTVLLSTAAETLATVKLPDPPKFPSFATRSNSLQPLQTDNILSNFQQLSEIVESSIPNRTITLKAVGDIIPGVDFPTNKLPPQPEQLFQGVTPYLQGADLVFGNFESTLTNHPYSAKDVRRPNIFAFRTPPSYTRLLKEAGFNVLSVANNHSLDFTDQGFEDTIKNIEAAGMLAASRKGEIAYTTVNDIPIAFIGFSTYSYHNSILDLEAAKALVAEAQKNATLVVISFHGGAEGTGALHVKNRTETFFGENRGNLVEFSRAMIDAGADLVLGHGPHVPRALEVYNGKLIAYSLGNFMGYRSFSTVAELGYSLILEAEIDLEGNFIEGQIIPIHLDSQGIPSYDSQNRTVKLMQKLTQSDFSETPLSIESDGKIVKVNSQ</sequence>
<dbReference type="Gene3D" id="3.60.21.10">
    <property type="match status" value="1"/>
</dbReference>
<evidence type="ECO:0000259" key="3">
    <source>
        <dbReference type="SMART" id="SM00854"/>
    </source>
</evidence>